<dbReference type="AlphaFoldDB" id="A0A1H2VE44"/>
<feature type="region of interest" description="Disordered" evidence="1">
    <location>
        <begin position="37"/>
        <end position="70"/>
    </location>
</feature>
<keyword evidence="2" id="KW-0472">Membrane</keyword>
<evidence type="ECO:0000313" key="4">
    <source>
        <dbReference type="Proteomes" id="UP000199488"/>
    </source>
</evidence>
<evidence type="ECO:0000256" key="1">
    <source>
        <dbReference type="SAM" id="MobiDB-lite"/>
    </source>
</evidence>
<dbReference type="EMBL" id="FNNC01000004">
    <property type="protein sequence ID" value="SDW66572.1"/>
    <property type="molecule type" value="Genomic_DNA"/>
</dbReference>
<gene>
    <name evidence="3" type="ORF">SAMN05421781_2045</name>
</gene>
<dbReference type="Proteomes" id="UP000199488">
    <property type="component" value="Unassembled WGS sequence"/>
</dbReference>
<dbReference type="OrthoDB" id="2390014at2"/>
<dbReference type="RefSeq" id="WP_091614580.1">
    <property type="nucleotide sequence ID" value="NZ_FNNC01000004.1"/>
</dbReference>
<proteinExistence type="predicted"/>
<organism evidence="3 4">
    <name type="scientific">Marinococcus luteus</name>
    <dbReference type="NCBI Taxonomy" id="1122204"/>
    <lineage>
        <taxon>Bacteria</taxon>
        <taxon>Bacillati</taxon>
        <taxon>Bacillota</taxon>
        <taxon>Bacilli</taxon>
        <taxon>Bacillales</taxon>
        <taxon>Bacillaceae</taxon>
        <taxon>Marinococcus</taxon>
    </lineage>
</organism>
<evidence type="ECO:0000313" key="3">
    <source>
        <dbReference type="EMBL" id="SDW66572.1"/>
    </source>
</evidence>
<feature type="transmembrane region" description="Helical" evidence="2">
    <location>
        <begin position="6"/>
        <end position="23"/>
    </location>
</feature>
<keyword evidence="4" id="KW-1185">Reference proteome</keyword>
<evidence type="ECO:0000256" key="2">
    <source>
        <dbReference type="SAM" id="Phobius"/>
    </source>
</evidence>
<protein>
    <submittedName>
        <fullName evidence="3">Uncharacterized protein</fullName>
    </submittedName>
</protein>
<feature type="compositionally biased region" description="Acidic residues" evidence="1">
    <location>
        <begin position="86"/>
        <end position="95"/>
    </location>
</feature>
<keyword evidence="2" id="KW-0812">Transmembrane</keyword>
<accession>A0A1H2VE44</accession>
<sequence length="104" mass="11690">MQKNSILWTVLTALIVGAAVYFLKDGETRAQVKDVSKRTAAKVGGKTKEEEDKELNETVGNPNPQDFEDNKMVSEGAQYSVLHYEEAEEKDEEPLETAKEKDEK</sequence>
<dbReference type="STRING" id="1122204.SAMN05421781_2045"/>
<reference evidence="3 4" key="1">
    <citation type="submission" date="2016-10" db="EMBL/GenBank/DDBJ databases">
        <authorList>
            <person name="de Groot N.N."/>
        </authorList>
    </citation>
    <scope>NUCLEOTIDE SEQUENCE [LARGE SCALE GENOMIC DNA]</scope>
    <source>
        <strain evidence="3 4">DSM 23126</strain>
    </source>
</reference>
<feature type="region of interest" description="Disordered" evidence="1">
    <location>
        <begin position="83"/>
        <end position="104"/>
    </location>
</feature>
<keyword evidence="2" id="KW-1133">Transmembrane helix</keyword>
<name>A0A1H2VE44_9BACI</name>